<evidence type="ECO:0000313" key="2">
    <source>
        <dbReference type="EMBL" id="KAH0536350.1"/>
    </source>
</evidence>
<feature type="compositionally biased region" description="Polar residues" evidence="1">
    <location>
        <begin position="721"/>
        <end position="745"/>
    </location>
</feature>
<feature type="region of interest" description="Disordered" evidence="1">
    <location>
        <begin position="1431"/>
        <end position="1470"/>
    </location>
</feature>
<reference evidence="2" key="1">
    <citation type="submission" date="2021-03" db="EMBL/GenBank/DDBJ databases">
        <title>Comparative genomics and phylogenomic investigation of the class Geoglossomycetes provide insights into ecological specialization and systematics.</title>
        <authorList>
            <person name="Melie T."/>
            <person name="Pirro S."/>
            <person name="Miller A.N."/>
            <person name="Quandt A."/>
        </authorList>
    </citation>
    <scope>NUCLEOTIDE SEQUENCE</scope>
    <source>
        <strain evidence="2">GBOQ0MN5Z8</strain>
    </source>
</reference>
<feature type="compositionally biased region" description="Basic and acidic residues" evidence="1">
    <location>
        <begin position="1452"/>
        <end position="1464"/>
    </location>
</feature>
<feature type="compositionally biased region" description="Basic and acidic residues" evidence="1">
    <location>
        <begin position="354"/>
        <end position="363"/>
    </location>
</feature>
<name>A0A9P8L012_9PEZI</name>
<dbReference type="OrthoDB" id="5374844at2759"/>
<feature type="region of interest" description="Disordered" evidence="1">
    <location>
        <begin position="969"/>
        <end position="1055"/>
    </location>
</feature>
<feature type="region of interest" description="Disordered" evidence="1">
    <location>
        <begin position="410"/>
        <end position="662"/>
    </location>
</feature>
<accession>A0A9P8L012</accession>
<feature type="compositionally biased region" description="Low complexity" evidence="1">
    <location>
        <begin position="1439"/>
        <end position="1451"/>
    </location>
</feature>
<gene>
    <name evidence="2" type="ORF">FGG08_006776</name>
</gene>
<feature type="region of interest" description="Disordered" evidence="1">
    <location>
        <begin position="776"/>
        <end position="820"/>
    </location>
</feature>
<feature type="compositionally biased region" description="Basic residues" evidence="1">
    <location>
        <begin position="1170"/>
        <end position="1181"/>
    </location>
</feature>
<feature type="region of interest" description="Disordered" evidence="1">
    <location>
        <begin position="720"/>
        <end position="745"/>
    </location>
</feature>
<evidence type="ECO:0000313" key="3">
    <source>
        <dbReference type="Proteomes" id="UP000698800"/>
    </source>
</evidence>
<feature type="region of interest" description="Disordered" evidence="1">
    <location>
        <begin position="1372"/>
        <end position="1403"/>
    </location>
</feature>
<keyword evidence="3" id="KW-1185">Reference proteome</keyword>
<proteinExistence type="predicted"/>
<feature type="compositionally biased region" description="Polar residues" evidence="1">
    <location>
        <begin position="414"/>
        <end position="429"/>
    </location>
</feature>
<feature type="compositionally biased region" description="Polar residues" evidence="1">
    <location>
        <begin position="462"/>
        <end position="484"/>
    </location>
</feature>
<comment type="caution">
    <text evidence="2">The sequence shown here is derived from an EMBL/GenBank/DDBJ whole genome shotgun (WGS) entry which is preliminary data.</text>
</comment>
<feature type="region of interest" description="Disordered" evidence="1">
    <location>
        <begin position="900"/>
        <end position="933"/>
    </location>
</feature>
<dbReference type="Proteomes" id="UP000698800">
    <property type="component" value="Unassembled WGS sequence"/>
</dbReference>
<feature type="region of interest" description="Disordered" evidence="1">
    <location>
        <begin position="1169"/>
        <end position="1197"/>
    </location>
</feature>
<feature type="region of interest" description="Disordered" evidence="1">
    <location>
        <begin position="347"/>
        <end position="398"/>
    </location>
</feature>
<organism evidence="2 3">
    <name type="scientific">Glutinoglossum americanum</name>
    <dbReference type="NCBI Taxonomy" id="1670608"/>
    <lineage>
        <taxon>Eukaryota</taxon>
        <taxon>Fungi</taxon>
        <taxon>Dikarya</taxon>
        <taxon>Ascomycota</taxon>
        <taxon>Pezizomycotina</taxon>
        <taxon>Geoglossomycetes</taxon>
        <taxon>Geoglossales</taxon>
        <taxon>Geoglossaceae</taxon>
        <taxon>Glutinoglossum</taxon>
    </lineage>
</organism>
<evidence type="ECO:0000256" key="1">
    <source>
        <dbReference type="SAM" id="MobiDB-lite"/>
    </source>
</evidence>
<protein>
    <submittedName>
        <fullName evidence="2">Uncharacterized protein</fullName>
    </submittedName>
</protein>
<sequence length="1589" mass="172750">MARSIPGAILEQVTSGFLSADQSAQESLVRSRNRGNSKASIAKFIRRKTEIGSQILRHLLKYFTEANVAAQFRRWVGFLLCELLRDSDENKEALELGPADLQRSLGTIALEDKNQNLKIISGLIISHQVTFGSKGELYWPPTVNKEKLKEFPETASEDSQWLIGFQSFLEKFELSQPQRASEDISHEGGISVALEGVLTLLIPPNGQPPQFIDIPFRNIKRVDIRPCQQAEVPLDLLPEPPADVVLHLSPHEGHTHRHNAKEKSAHEIVISFSGSSDAAEVARYLKGKAMKVSETAISFIGIEKKEYKPLLGEPLPSGRGERWLGLNAGPFGDLGRELIGSVLQNSFSDGNESLEQHRVRETMSGEEGLDPPGKDYGDGEEQTSDDFTAPVSGSNGVHRIDSIGILGQELQGASRDQSGHSNPSPEQLPNSPPNARDAQSPLSPRQRRRLRHNLLELGAGTIGNTMEGSSDQEGNGTRRNSVANRQLLGKPSKKPLTGADKRTASKGSNKGKEVGEYNSSIYDFDQQEDPPPRPQKIAVKPTKEVVTASRPNIGAPAARSKESHSKNKKAKDAPAILKGRAGSPTKSTDWNEAFEERGEDKAVQLPAKPLKSNATTKPKSSGLRKTPRVPLAKMDGSSRKPRGKPTEAAAARKRKSAPVVTQPLPLRSLRAAAVSANLRILNMDKGSENGSVIDTQQEGGDVSQGKNDPVAHKPLLEETPTESMTPIGSDVSIQSDTDQVGRISSTGKVPGIAVRTSSSVTPTTIANDFRVQGDAELPGLNAKDGRSNMAQPNVEDRAEPPNLLTRPKGHATPSPVKGAPTAFGSLLSNLPIEGMPSISILDTNAQGVTRGTLTGGEDVKPLEQKFERTTGEPDEVVRVKLARRPPIVDKMHSALAAIHVPPSSKPSTKTGISPLDIQKSPKDIPPESPLGKRQWEIASGEMKEDRTDMASKKLKAGVLSDIPKAVANSRAASLDARVPTRNKAVPKAVSPPKMPPKGPVSVIELSSDESDDVSYYSSSSSGPEPAAQAMMQVSDKLQGAAVARHEDTTGAQKPSIKPCAVILHAPQIQADLTPRRNKGQSTALVDDRLSSKPKVVGWSGTGPRNQGRVVQRDALTAEGGLLEQAPQPIQRPVQEAHYKIKELAAGGQPQRITHTRGNQLYQTTQSRYRNGAKPHSGKGKQPKCTPKALPPPMKIKRQAPPLFVPRTNEDVVLNRGESHSTPIVEISRKQTFHRARVEESGSPIPKMKYFSQETRHTDSLRDAMTKSTSAKTVNDLEKELSLDGGLLNDNQIDTLVAEDAHLTTEPETAFSSNRKHGPRSPWAASEIEFVDQETVNIIQTEGVPSDPFTTFRPKSLNRFTQKLQAIGVGFQAPAKRKRGGPEQATTKRVRNSMVGEGGQTKGAAKITKIDLRQDPDRTLVNLGSDLELQMSSSGRTTYSGASQNTSGSSSSDDQRWSLRKDPRKQWRKSLKPHQSNMLDILYQVSDDLIRHLTDKETCIEDIVHDYQRGGTKLIQELEQSYQRDCDAYRVALGEVSIALKGKFIEARGRINEDVKQLKGSSVAAARKDWSDGQKVLMSRLKAAMDFVNA</sequence>
<dbReference type="EMBL" id="JAGHQL010000212">
    <property type="protein sequence ID" value="KAH0536350.1"/>
    <property type="molecule type" value="Genomic_DNA"/>
</dbReference>